<sequence length="719" mass="82215">MSSLNQLSSTGKQVDEDSTEQFIIQLIINVEEHILLHHVNKLLALPMIQNIIQIPTPEPSGQIKKGFAETCYSTAGLPYNMAGRIIGPRGCTVKAIQLLCGCGIELNFIKYNLLLIQIFVEPDYESIVKFKIWKAFQLIYCLLRMDLSGKDMVQAIQSDDFKFYESQLSSTGKQVDEDSTEQFIIQLIINVEEHILLHHVNKLLALPMIQNIIQIPTPEPSGQIKKGFAETCYSTAGLPYNMAGRIIGPRGCTVKAIQLLCGCGIELNFIKYNLLLIQIFVEPDYESIVKFKIWKAFQLIYCLLRMDLSGKDMVQAIQSDDFKFYESQVEIITKFFIIQQHYHSDINDVSAVSSNHYSVGERFSVEMLKVLEKQMLTSHMNNLLALPMFHDIFSIPPPAACGRVTNGYAKKIYSLLDFPFNIAGKIIGPRGLTVKVIQTVCGCRIRLRWKEVNALQIEVFVERDFESIVNFKLWRAFECINCLLKSFFSDEDMVNAIQLKDLKFYATRAEMLKVHFPVNLSGADLLNAPLNEKNSFITVGIVDMFEKLEENILLYHMKNLLTLTRLQNILHLPPPVQIGEIKNAFATKIYSSLHYPFDVAKRIIGPNSLTAKAIQNICECRIQLLHEKNNTIKVMVFAENDYDSILMFKLWKAFQCINCLLEIHPFYKDFVGEIQQADFQFWERQMEIIFNSLPIISSLPVSQYDSTFTVSSENLKRTC</sequence>
<dbReference type="PANTHER" id="PTHR11208">
    <property type="entry name" value="RNA-BINDING PROTEIN RELATED"/>
    <property type="match status" value="1"/>
</dbReference>
<name>A0A0V1AFR2_9BILA</name>
<dbReference type="SMART" id="SM00322">
    <property type="entry name" value="KH"/>
    <property type="match status" value="4"/>
</dbReference>
<protein>
    <recommendedName>
        <fullName evidence="2">K Homology domain-containing protein</fullName>
    </recommendedName>
</protein>
<feature type="domain" description="K Homology" evidence="2">
    <location>
        <begin position="69"/>
        <end position="144"/>
    </location>
</feature>
<dbReference type="Proteomes" id="UP000054783">
    <property type="component" value="Unassembled WGS sequence"/>
</dbReference>
<proteinExistence type="predicted"/>
<evidence type="ECO:0000259" key="2">
    <source>
        <dbReference type="SMART" id="SM00322"/>
    </source>
</evidence>
<dbReference type="Gene3D" id="3.30.1370.10">
    <property type="entry name" value="K Homology domain, type 1"/>
    <property type="match status" value="3"/>
</dbReference>
<dbReference type="GO" id="GO:0005634">
    <property type="term" value="C:nucleus"/>
    <property type="evidence" value="ECO:0007669"/>
    <property type="project" value="TreeGrafter"/>
</dbReference>
<evidence type="ECO:0000256" key="1">
    <source>
        <dbReference type="PROSITE-ProRule" id="PRU00117"/>
    </source>
</evidence>
<dbReference type="EMBL" id="JYDQ01000004">
    <property type="protein sequence ID" value="KRY23273.1"/>
    <property type="molecule type" value="Genomic_DNA"/>
</dbReference>
<keyword evidence="4" id="KW-1185">Reference proteome</keyword>
<evidence type="ECO:0000313" key="3">
    <source>
        <dbReference type="EMBL" id="KRY23273.1"/>
    </source>
</evidence>
<keyword evidence="1" id="KW-0694">RNA-binding</keyword>
<dbReference type="GO" id="GO:0048024">
    <property type="term" value="P:regulation of mRNA splicing, via spliceosome"/>
    <property type="evidence" value="ECO:0007669"/>
    <property type="project" value="TreeGrafter"/>
</dbReference>
<dbReference type="InterPro" id="IPR004087">
    <property type="entry name" value="KH_dom"/>
</dbReference>
<dbReference type="AlphaFoldDB" id="A0A0V1AFR2"/>
<dbReference type="InterPro" id="IPR045071">
    <property type="entry name" value="BBP-like"/>
</dbReference>
<dbReference type="PANTHER" id="PTHR11208:SF125">
    <property type="entry name" value="KH DOMAIN-CONTAINING RNA-BINDING PROTEIN QKI"/>
    <property type="match status" value="1"/>
</dbReference>
<accession>A0A0V1AFR2</accession>
<dbReference type="InterPro" id="IPR036612">
    <property type="entry name" value="KH_dom_type_1_sf"/>
</dbReference>
<feature type="domain" description="K Homology" evidence="2">
    <location>
        <begin position="587"/>
        <end position="662"/>
    </location>
</feature>
<feature type="domain" description="K Homology" evidence="2">
    <location>
        <begin position="410"/>
        <end position="466"/>
    </location>
</feature>
<gene>
    <name evidence="3" type="ORF">T12_13682</name>
</gene>
<comment type="caution">
    <text evidence="3">The sequence shown here is derived from an EMBL/GenBank/DDBJ whole genome shotgun (WGS) entry which is preliminary data.</text>
</comment>
<evidence type="ECO:0000313" key="4">
    <source>
        <dbReference type="Proteomes" id="UP000054783"/>
    </source>
</evidence>
<dbReference type="PROSITE" id="PS50084">
    <property type="entry name" value="KH_TYPE_1"/>
    <property type="match status" value="1"/>
</dbReference>
<dbReference type="STRING" id="990121.A0A0V1AFR2"/>
<dbReference type="GO" id="GO:0003729">
    <property type="term" value="F:mRNA binding"/>
    <property type="evidence" value="ECO:0007669"/>
    <property type="project" value="TreeGrafter"/>
</dbReference>
<feature type="domain" description="K Homology" evidence="2">
    <location>
        <begin position="230"/>
        <end position="305"/>
    </location>
</feature>
<dbReference type="SUPFAM" id="SSF54791">
    <property type="entry name" value="Eukaryotic type KH-domain (KH-domain type I)"/>
    <property type="match status" value="4"/>
</dbReference>
<organism evidence="3 4">
    <name type="scientific">Trichinella patagoniensis</name>
    <dbReference type="NCBI Taxonomy" id="990121"/>
    <lineage>
        <taxon>Eukaryota</taxon>
        <taxon>Metazoa</taxon>
        <taxon>Ecdysozoa</taxon>
        <taxon>Nematoda</taxon>
        <taxon>Enoplea</taxon>
        <taxon>Dorylaimia</taxon>
        <taxon>Trichinellida</taxon>
        <taxon>Trichinellidae</taxon>
        <taxon>Trichinella</taxon>
    </lineage>
</organism>
<reference evidence="3 4" key="1">
    <citation type="submission" date="2015-01" db="EMBL/GenBank/DDBJ databases">
        <title>Evolution of Trichinella species and genotypes.</title>
        <authorList>
            <person name="Korhonen P.K."/>
            <person name="Edoardo P."/>
            <person name="Giuseppe L.R."/>
            <person name="Gasser R.B."/>
        </authorList>
    </citation>
    <scope>NUCLEOTIDE SEQUENCE [LARGE SCALE GENOMIC DNA]</scope>
    <source>
        <strain evidence="3">ISS2496</strain>
    </source>
</reference>
<dbReference type="OrthoDB" id="5914610at2759"/>